<dbReference type="PANTHER" id="PTHR43098">
    <property type="entry name" value="L-ORNITHINE N(5)-MONOOXYGENASE-RELATED"/>
    <property type="match status" value="1"/>
</dbReference>
<dbReference type="AlphaFoldDB" id="A0A9W4MHT7"/>
<keyword evidence="7" id="KW-0560">Oxidoreductase</keyword>
<comment type="pathway">
    <text evidence="2">Secondary metabolite biosynthesis; terpenoid biosynthesis.</text>
</comment>
<proteinExistence type="inferred from homology"/>
<protein>
    <recommendedName>
        <fullName evidence="10">FAD/NAD(P)-binding domain-containing protein</fullName>
    </recommendedName>
</protein>
<evidence type="ECO:0000256" key="4">
    <source>
        <dbReference type="ARBA" id="ARBA00022630"/>
    </source>
</evidence>
<dbReference type="OrthoDB" id="66881at2759"/>
<evidence type="ECO:0000256" key="6">
    <source>
        <dbReference type="ARBA" id="ARBA00022857"/>
    </source>
</evidence>
<dbReference type="PANTHER" id="PTHR43098:SF2">
    <property type="entry name" value="FAD-BINDING MONOOXYGENASE AUSB-RELATED"/>
    <property type="match status" value="1"/>
</dbReference>
<evidence type="ECO:0008006" key="10">
    <source>
        <dbReference type="Google" id="ProtNLM"/>
    </source>
</evidence>
<dbReference type="Gene3D" id="3.50.50.60">
    <property type="entry name" value="FAD/NAD(P)-binding domain"/>
    <property type="match status" value="2"/>
</dbReference>
<dbReference type="EMBL" id="CAJVOS010000006">
    <property type="protein sequence ID" value="CAG7939198.1"/>
    <property type="molecule type" value="Genomic_DNA"/>
</dbReference>
<evidence type="ECO:0000256" key="2">
    <source>
        <dbReference type="ARBA" id="ARBA00004721"/>
    </source>
</evidence>
<evidence type="ECO:0000313" key="8">
    <source>
        <dbReference type="EMBL" id="CAG7939198.1"/>
    </source>
</evidence>
<organism evidence="8 9">
    <name type="scientific">Penicillium olsonii</name>
    <dbReference type="NCBI Taxonomy" id="99116"/>
    <lineage>
        <taxon>Eukaryota</taxon>
        <taxon>Fungi</taxon>
        <taxon>Dikarya</taxon>
        <taxon>Ascomycota</taxon>
        <taxon>Pezizomycotina</taxon>
        <taxon>Eurotiomycetes</taxon>
        <taxon>Eurotiomycetidae</taxon>
        <taxon>Eurotiales</taxon>
        <taxon>Aspergillaceae</taxon>
        <taxon>Penicillium</taxon>
    </lineage>
</organism>
<comment type="similarity">
    <text evidence="3">Belongs to the FAD-binding monooxygenase family.</text>
</comment>
<dbReference type="Pfam" id="PF13450">
    <property type="entry name" value="NAD_binding_8"/>
    <property type="match status" value="1"/>
</dbReference>
<dbReference type="GO" id="GO:0016491">
    <property type="term" value="F:oxidoreductase activity"/>
    <property type="evidence" value="ECO:0007669"/>
    <property type="project" value="UniProtKB-KW"/>
</dbReference>
<keyword evidence="6" id="KW-0521">NADP</keyword>
<keyword evidence="5" id="KW-0274">FAD</keyword>
<evidence type="ECO:0000256" key="1">
    <source>
        <dbReference type="ARBA" id="ARBA00001974"/>
    </source>
</evidence>
<dbReference type="InterPro" id="IPR036188">
    <property type="entry name" value="FAD/NAD-bd_sf"/>
</dbReference>
<evidence type="ECO:0000256" key="3">
    <source>
        <dbReference type="ARBA" id="ARBA00010139"/>
    </source>
</evidence>
<keyword evidence="4" id="KW-0285">Flavoprotein</keyword>
<sequence>MSEDDQPDIYKTRVRYDIEREKRWRPDGPVQYTEFESDNSNLAEHHPDIPANTNCLQNLRVLIVGAGFGGLLFAVRLIQSGFCLGTDIILVDTAGGFGGTWWWNQYPGLTCDVESYTYMPLLEETKYMPSQKYVSGIELQEHAQRIAEQWDLSSRGIFGMKADEMIWCDQDGQWTTKVSGADGVSQTIKSQFVILASGLLHYPKIPKLHGIDQYNGKVFHNSRWDYDYTGGSQVDPKMNRLQDKTIGFVGTGASAIQAIPHLARWANKLVIFQRTPSAVDSRNNRPTDPGWWEEYTNSGQPGWQRRRMENFNAFLSNDSPPQIDLVADQWTKMPSFSAVIGGPRALEPGYLAEISKIDLDRQDLLRRRITDVVTDEKTAMSLQPWYEGWCKRPCFSDDFLQTFNRSNVTLVDTNGKGISNLTEKGLLVEQGEFDLDAIIFGTGYTLGGCADRGSVPLTGRNGITFQQKCQSGFATLHGVCTNGFPNLFFPGPYQAGATANQVYVLDQLALHVAHILSKAKLKVTGETEGSLVSFTVEPSVEMEEEWTSQILSRAGALRGALNCTPGYWNREGLKLSEDEAYLAARFSIWGEGIGSFVKEIERWRDEGLQGLEIRSL</sequence>
<evidence type="ECO:0000256" key="5">
    <source>
        <dbReference type="ARBA" id="ARBA00022827"/>
    </source>
</evidence>
<reference evidence="8" key="1">
    <citation type="submission" date="2021-07" db="EMBL/GenBank/DDBJ databases">
        <authorList>
            <person name="Branca A.L. A."/>
        </authorList>
    </citation>
    <scope>NUCLEOTIDE SEQUENCE</scope>
</reference>
<keyword evidence="9" id="KW-1185">Reference proteome</keyword>
<name>A0A9W4MHT7_PENOL</name>
<comment type="cofactor">
    <cofactor evidence="1">
        <name>FAD</name>
        <dbReference type="ChEBI" id="CHEBI:57692"/>
    </cofactor>
</comment>
<dbReference type="InterPro" id="IPR050775">
    <property type="entry name" value="FAD-binding_Monooxygenases"/>
</dbReference>
<evidence type="ECO:0000256" key="7">
    <source>
        <dbReference type="ARBA" id="ARBA00023002"/>
    </source>
</evidence>
<accession>A0A9W4MHT7</accession>
<comment type="caution">
    <text evidence="8">The sequence shown here is derived from an EMBL/GenBank/DDBJ whole genome shotgun (WGS) entry which is preliminary data.</text>
</comment>
<gene>
    <name evidence="8" type="ORF">POLS_LOCUS123</name>
</gene>
<evidence type="ECO:0000313" key="9">
    <source>
        <dbReference type="Proteomes" id="UP001153618"/>
    </source>
</evidence>
<dbReference type="Proteomes" id="UP001153618">
    <property type="component" value="Unassembled WGS sequence"/>
</dbReference>
<dbReference type="SUPFAM" id="SSF51905">
    <property type="entry name" value="FAD/NAD(P)-binding domain"/>
    <property type="match status" value="1"/>
</dbReference>